<keyword evidence="2" id="KW-1185">Reference proteome</keyword>
<dbReference type="AlphaFoldDB" id="A0A812EX25"/>
<organism evidence="1 2">
    <name type="scientific">Acanthosepion pharaonis</name>
    <name type="common">Pharaoh cuttlefish</name>
    <name type="synonym">Sepia pharaonis</name>
    <dbReference type="NCBI Taxonomy" id="158019"/>
    <lineage>
        <taxon>Eukaryota</taxon>
        <taxon>Metazoa</taxon>
        <taxon>Spiralia</taxon>
        <taxon>Lophotrochozoa</taxon>
        <taxon>Mollusca</taxon>
        <taxon>Cephalopoda</taxon>
        <taxon>Coleoidea</taxon>
        <taxon>Decapodiformes</taxon>
        <taxon>Sepiida</taxon>
        <taxon>Sepiina</taxon>
        <taxon>Sepiidae</taxon>
        <taxon>Acanthosepion</taxon>
    </lineage>
</organism>
<protein>
    <submittedName>
        <fullName evidence="1">Uncharacterized protein</fullName>
    </submittedName>
</protein>
<name>A0A812EX25_ACAPH</name>
<proteinExistence type="predicted"/>
<reference evidence="1" key="1">
    <citation type="submission" date="2021-01" db="EMBL/GenBank/DDBJ databases">
        <authorList>
            <person name="Li R."/>
            <person name="Bekaert M."/>
        </authorList>
    </citation>
    <scope>NUCLEOTIDE SEQUENCE</scope>
    <source>
        <strain evidence="1">Farmed</strain>
    </source>
</reference>
<dbReference type="EMBL" id="CAHIKZ030005596">
    <property type="protein sequence ID" value="CAE1331021.1"/>
    <property type="molecule type" value="Genomic_DNA"/>
</dbReference>
<gene>
    <name evidence="1" type="ORF">SPHA_80261</name>
</gene>
<evidence type="ECO:0000313" key="2">
    <source>
        <dbReference type="Proteomes" id="UP000597762"/>
    </source>
</evidence>
<sequence length="180" mass="20587">MRQYQAIHMKFIYLGTLTKLLTYLHTANKYLSIYRFPVKFPYHFPSVPTRKLIYVSVCSYWNAFQVVRFPAPSLPSVHFPSNPFLLSPSSLSFSVSLSLSRCFLISPLSSLLSLYVFPPLYLHHSLSFLILSVRHHSSSPFAHPLALCVTISHFLPPSPSLCSVLCLTMERLSIYLILKF</sequence>
<comment type="caution">
    <text evidence="1">The sequence shown here is derived from an EMBL/GenBank/DDBJ whole genome shotgun (WGS) entry which is preliminary data.</text>
</comment>
<dbReference type="Proteomes" id="UP000597762">
    <property type="component" value="Unassembled WGS sequence"/>
</dbReference>
<evidence type="ECO:0000313" key="1">
    <source>
        <dbReference type="EMBL" id="CAE1331021.1"/>
    </source>
</evidence>
<accession>A0A812EX25</accession>